<keyword evidence="4" id="KW-0479">Metal-binding</keyword>
<reference evidence="8 9" key="1">
    <citation type="submission" date="2024-09" db="EMBL/GenBank/DDBJ databases">
        <authorList>
            <person name="Sun Q."/>
            <person name="Mori K."/>
        </authorList>
    </citation>
    <scope>NUCLEOTIDE SEQUENCE [LARGE SCALE GENOMIC DNA]</scope>
    <source>
        <strain evidence="8 9">NCAIM B.02604</strain>
    </source>
</reference>
<name>A0ABV6P9X2_9MICC</name>
<sequence length="370" mass="39622">MSPTQLQKTLRKALAEMPKISLHDHLDGGLRPHTMIELAEAAGHQLPSTNVEELTAWFSTKANSGSLPEYLECFAHTTAVMQSAEALERIAKEAVEDLAADGVIYAELRWAPEQHLDGGLTLQDTVDAVQAGIEAGMSAAGGRILVTQLLTAMRHADRSQEIAELTIANLGRGLDAEGNTGFGVVGFDIAGAEDGFPPSRFVKAFDHLAQHLVPVTVHAGEAAGVDSIHDALFSGRALRLGHGVRIAEDLNVTDEHVEFGSVAQWVLDRGIPLELCPSSNVQTGALASFGGTAADHPLPLLYGLNFNTTINTDNRLLSVTTLTEELARAAENFEFSFDDLLAMQINAAEAAFVDFDTRAALVDRLILGWQ</sequence>
<evidence type="ECO:0000256" key="1">
    <source>
        <dbReference type="ARBA" id="ARBA00001947"/>
    </source>
</evidence>
<dbReference type="InterPro" id="IPR006330">
    <property type="entry name" value="Ado/ade_deaminase"/>
</dbReference>
<accession>A0ABV6P9X2</accession>
<keyword evidence="6" id="KW-0862">Zinc</keyword>
<dbReference type="EC" id="3.5.4.4" evidence="3"/>
<dbReference type="NCBIfam" id="NF006847">
    <property type="entry name" value="PRK09358.1-2"/>
    <property type="match status" value="1"/>
</dbReference>
<dbReference type="EMBL" id="JBHLUB010000022">
    <property type="protein sequence ID" value="MFC0581643.1"/>
    <property type="molecule type" value="Genomic_DNA"/>
</dbReference>
<comment type="caution">
    <text evidence="8">The sequence shown here is derived from an EMBL/GenBank/DDBJ whole genome shotgun (WGS) entry which is preliminary data.</text>
</comment>
<keyword evidence="5 8" id="KW-0378">Hydrolase</keyword>
<evidence type="ECO:0000313" key="8">
    <source>
        <dbReference type="EMBL" id="MFC0581643.1"/>
    </source>
</evidence>
<protein>
    <recommendedName>
        <fullName evidence="3">adenosine deaminase</fullName>
        <ecNumber evidence="3">3.5.4.4</ecNumber>
    </recommendedName>
</protein>
<dbReference type="InterPro" id="IPR032466">
    <property type="entry name" value="Metal_Hydrolase"/>
</dbReference>
<dbReference type="Gene3D" id="3.20.20.140">
    <property type="entry name" value="Metal-dependent hydrolases"/>
    <property type="match status" value="1"/>
</dbReference>
<keyword evidence="9" id="KW-1185">Reference proteome</keyword>
<dbReference type="InterPro" id="IPR001365">
    <property type="entry name" value="A_deaminase_dom"/>
</dbReference>
<dbReference type="Proteomes" id="UP001589862">
    <property type="component" value="Unassembled WGS sequence"/>
</dbReference>
<dbReference type="NCBIfam" id="TIGR01430">
    <property type="entry name" value="aden_deam"/>
    <property type="match status" value="1"/>
</dbReference>
<feature type="domain" description="Adenosine deaminase" evidence="7">
    <location>
        <begin position="18"/>
        <end position="365"/>
    </location>
</feature>
<gene>
    <name evidence="8" type="ORF">ACFFFR_04500</name>
</gene>
<evidence type="ECO:0000256" key="2">
    <source>
        <dbReference type="ARBA" id="ARBA00006676"/>
    </source>
</evidence>
<comment type="cofactor">
    <cofactor evidence="1">
        <name>Zn(2+)</name>
        <dbReference type="ChEBI" id="CHEBI:29105"/>
    </cofactor>
</comment>
<evidence type="ECO:0000256" key="5">
    <source>
        <dbReference type="ARBA" id="ARBA00022801"/>
    </source>
</evidence>
<organism evidence="8 9">
    <name type="scientific">Micrococcoides hystricis</name>
    <dbReference type="NCBI Taxonomy" id="1572761"/>
    <lineage>
        <taxon>Bacteria</taxon>
        <taxon>Bacillati</taxon>
        <taxon>Actinomycetota</taxon>
        <taxon>Actinomycetes</taxon>
        <taxon>Micrococcales</taxon>
        <taxon>Micrococcaceae</taxon>
        <taxon>Micrococcoides</taxon>
    </lineage>
</organism>
<evidence type="ECO:0000256" key="3">
    <source>
        <dbReference type="ARBA" id="ARBA00012784"/>
    </source>
</evidence>
<dbReference type="PANTHER" id="PTHR11409:SF43">
    <property type="entry name" value="ADENOSINE DEAMINASE"/>
    <property type="match status" value="1"/>
</dbReference>
<dbReference type="PANTHER" id="PTHR11409">
    <property type="entry name" value="ADENOSINE DEAMINASE"/>
    <property type="match status" value="1"/>
</dbReference>
<dbReference type="Pfam" id="PF00962">
    <property type="entry name" value="A_deaminase"/>
    <property type="match status" value="1"/>
</dbReference>
<dbReference type="RefSeq" id="WP_377458332.1">
    <property type="nucleotide sequence ID" value="NZ_JBHLUB010000022.1"/>
</dbReference>
<proteinExistence type="inferred from homology"/>
<evidence type="ECO:0000256" key="4">
    <source>
        <dbReference type="ARBA" id="ARBA00022723"/>
    </source>
</evidence>
<comment type="similarity">
    <text evidence="2">Belongs to the metallo-dependent hydrolases superfamily. Adenosine and AMP deaminases family.</text>
</comment>
<dbReference type="SUPFAM" id="SSF51556">
    <property type="entry name" value="Metallo-dependent hydrolases"/>
    <property type="match status" value="1"/>
</dbReference>
<dbReference type="GO" id="GO:0016787">
    <property type="term" value="F:hydrolase activity"/>
    <property type="evidence" value="ECO:0007669"/>
    <property type="project" value="UniProtKB-KW"/>
</dbReference>
<evidence type="ECO:0000256" key="6">
    <source>
        <dbReference type="ARBA" id="ARBA00022833"/>
    </source>
</evidence>
<evidence type="ECO:0000313" key="9">
    <source>
        <dbReference type="Proteomes" id="UP001589862"/>
    </source>
</evidence>
<evidence type="ECO:0000259" key="7">
    <source>
        <dbReference type="Pfam" id="PF00962"/>
    </source>
</evidence>